<dbReference type="RefSeq" id="WP_005299170.1">
    <property type="nucleotide sequence ID" value="NZ_PYOG01000030.1"/>
</dbReference>
<organism evidence="1 2">
    <name type="scientific">Photobacterium damselae</name>
    <dbReference type="NCBI Taxonomy" id="38293"/>
    <lineage>
        <taxon>Bacteria</taxon>
        <taxon>Pseudomonadati</taxon>
        <taxon>Pseudomonadota</taxon>
        <taxon>Gammaproteobacteria</taxon>
        <taxon>Vibrionales</taxon>
        <taxon>Vibrionaceae</taxon>
        <taxon>Photobacterium</taxon>
    </lineage>
</organism>
<protein>
    <submittedName>
        <fullName evidence="1">Uncharacterized protein conserved in bacteria</fullName>
    </submittedName>
</protein>
<name>A0A2T3QBI1_PHODM</name>
<gene>
    <name evidence="1" type="ORF">NCTC11647_01425</name>
</gene>
<reference evidence="1 2" key="1">
    <citation type="submission" date="2018-06" db="EMBL/GenBank/DDBJ databases">
        <authorList>
            <consortium name="Pathogen Informatics"/>
            <person name="Doyle S."/>
        </authorList>
    </citation>
    <scope>NUCLEOTIDE SEQUENCE [LARGE SCALE GENOMIC DNA]</scope>
    <source>
        <strain evidence="1 2">NCTC11647</strain>
    </source>
</reference>
<sequence length="436" mass="47925">MKISRRRFLQSAAAVSATSASVLPNIALASSSISDYKALVVVFLYGGNDAYNMIVPTSPDAYQSYLSARPALGLTQSEILPLSLHSENQISLGIHSAMSDLLPLFESGQASVLLNTGQLLTPATRSTIAAGLSPLPEFLMAHNMQQDMWQTGATNYNNSLGWAGRMMDMLANNTSISPLISLNSQRRFNSAKNLSQTVISSQGVGQYSSWHDSVRLDEYFAHFKADYDNVYTQHFANTMKKSVSENTELKNVLDAHPSSIVYPDSKLATQLQMVARMISARQSLGHQRQVFFVGIGGFDTHFNQKPTHHALLQQLAQALALFQQDLEQQGVTQNVTTVTMSDFGRRVMANESGTDHGWAGHQLILGGAIKGQKAYGTWPDLTPGSENDYNNGRMIPTIAADQVHATLCRWFGLSDQQILELFPNLINFRSPYIDCL</sequence>
<dbReference type="EMBL" id="UATL01000001">
    <property type="protein sequence ID" value="SPY28336.1"/>
    <property type="molecule type" value="Genomic_DNA"/>
</dbReference>
<dbReference type="PROSITE" id="PS51318">
    <property type="entry name" value="TAT"/>
    <property type="match status" value="1"/>
</dbReference>
<dbReference type="InterPro" id="IPR010869">
    <property type="entry name" value="DUF1501"/>
</dbReference>
<dbReference type="PANTHER" id="PTHR43737">
    <property type="entry name" value="BLL7424 PROTEIN"/>
    <property type="match status" value="1"/>
</dbReference>
<dbReference type="AlphaFoldDB" id="A0A2T3QBI1"/>
<dbReference type="Proteomes" id="UP000251647">
    <property type="component" value="Unassembled WGS sequence"/>
</dbReference>
<dbReference type="OrthoDB" id="9779968at2"/>
<dbReference type="InterPro" id="IPR006311">
    <property type="entry name" value="TAT_signal"/>
</dbReference>
<evidence type="ECO:0000313" key="2">
    <source>
        <dbReference type="Proteomes" id="UP000251647"/>
    </source>
</evidence>
<proteinExistence type="predicted"/>
<accession>A0A2T3QBI1</accession>
<evidence type="ECO:0000313" key="1">
    <source>
        <dbReference type="EMBL" id="SPY28336.1"/>
    </source>
</evidence>
<dbReference type="Pfam" id="PF07394">
    <property type="entry name" value="DUF1501"/>
    <property type="match status" value="1"/>
</dbReference>
<dbReference type="PANTHER" id="PTHR43737:SF1">
    <property type="entry name" value="DUF1501 DOMAIN-CONTAINING PROTEIN"/>
    <property type="match status" value="1"/>
</dbReference>